<name>A0A5N5CVX5_9PEZI</name>
<accession>A0A5N5CVX5</accession>
<dbReference type="EMBL" id="VCHE01000189">
    <property type="protein sequence ID" value="KAB2569499.1"/>
    <property type="molecule type" value="Genomic_DNA"/>
</dbReference>
<comment type="caution">
    <text evidence="2">The sequence shown here is derived from an EMBL/GenBank/DDBJ whole genome shotgun (WGS) entry which is preliminary data.</text>
</comment>
<gene>
    <name evidence="2" type="ORF">DBV05_g11822</name>
</gene>
<feature type="compositionally biased region" description="Basic and acidic residues" evidence="1">
    <location>
        <begin position="125"/>
        <end position="152"/>
    </location>
</feature>
<proteinExistence type="predicted"/>
<evidence type="ECO:0000313" key="2">
    <source>
        <dbReference type="EMBL" id="KAB2569499.1"/>
    </source>
</evidence>
<dbReference type="OrthoDB" id="3968428at2759"/>
<sequence length="253" mass="27974">MKLLLQSLDVWASDPANAAAAEYVNAGADKRVRRRHQLSPLVVGFKNAATRNQSYRSWEEEGLLPATAAEQETLDALVYEKAASGTIEECTAGHRVNSANLYLVSTKNHPCLGHSFAVRRLQRLGSEEGHPRGERLTQRRGEESSAAHEQRRNGPRRSGGLHHRRIGYSVYIYDLGLPTNGPGRGRRRFSEALMIGRIIIGGGGNEGDGCRAMAVRWMVEVIAQQWMGLDGLEAARGPPLYFGEGCDQQEVRW</sequence>
<evidence type="ECO:0000256" key="1">
    <source>
        <dbReference type="SAM" id="MobiDB-lite"/>
    </source>
</evidence>
<evidence type="ECO:0000313" key="3">
    <source>
        <dbReference type="Proteomes" id="UP000325902"/>
    </source>
</evidence>
<organism evidence="2 3">
    <name type="scientific">Lasiodiplodia theobromae</name>
    <dbReference type="NCBI Taxonomy" id="45133"/>
    <lineage>
        <taxon>Eukaryota</taxon>
        <taxon>Fungi</taxon>
        <taxon>Dikarya</taxon>
        <taxon>Ascomycota</taxon>
        <taxon>Pezizomycotina</taxon>
        <taxon>Dothideomycetes</taxon>
        <taxon>Dothideomycetes incertae sedis</taxon>
        <taxon>Botryosphaeriales</taxon>
        <taxon>Botryosphaeriaceae</taxon>
        <taxon>Lasiodiplodia</taxon>
    </lineage>
</organism>
<protein>
    <submittedName>
        <fullName evidence="2">Uncharacterized protein</fullName>
    </submittedName>
</protein>
<dbReference type="AlphaFoldDB" id="A0A5N5CVX5"/>
<feature type="region of interest" description="Disordered" evidence="1">
    <location>
        <begin position="123"/>
        <end position="162"/>
    </location>
</feature>
<dbReference type="Proteomes" id="UP000325902">
    <property type="component" value="Unassembled WGS sequence"/>
</dbReference>
<reference evidence="2 3" key="1">
    <citation type="journal article" date="2019" name="Sci. Rep.">
        <title>A multi-omics analysis of the grapevine pathogen Lasiodiplodia theobromae reveals that temperature affects the expression of virulence- and pathogenicity-related genes.</title>
        <authorList>
            <person name="Felix C."/>
            <person name="Meneses R."/>
            <person name="Goncalves M.F.M."/>
            <person name="Tilleman L."/>
            <person name="Duarte A.S."/>
            <person name="Jorrin-Novo J.V."/>
            <person name="Van de Peer Y."/>
            <person name="Deforce D."/>
            <person name="Van Nieuwerburgh F."/>
            <person name="Esteves A.C."/>
            <person name="Alves A."/>
        </authorList>
    </citation>
    <scope>NUCLEOTIDE SEQUENCE [LARGE SCALE GENOMIC DNA]</scope>
    <source>
        <strain evidence="2 3">LA-SOL3</strain>
    </source>
</reference>
<keyword evidence="3" id="KW-1185">Reference proteome</keyword>
<feature type="compositionally biased region" description="Basic residues" evidence="1">
    <location>
        <begin position="153"/>
        <end position="162"/>
    </location>
</feature>